<dbReference type="AlphaFoldDB" id="A0A1B4XEB9"/>
<dbReference type="PROSITE" id="PS51826">
    <property type="entry name" value="PSBD"/>
    <property type="match status" value="1"/>
</dbReference>
<comment type="cofactor">
    <cofactor evidence="9">
        <name>(R)-lipoate</name>
        <dbReference type="ChEBI" id="CHEBI:83088"/>
    </cofactor>
    <text evidence="9">Binds 1 lipoyl cofactor covalently.</text>
</comment>
<organism evidence="13 14">
    <name type="scientific">Sulfuricaulis limicola</name>
    <dbReference type="NCBI Taxonomy" id="1620215"/>
    <lineage>
        <taxon>Bacteria</taxon>
        <taxon>Pseudomonadati</taxon>
        <taxon>Pseudomonadota</taxon>
        <taxon>Gammaproteobacteria</taxon>
        <taxon>Acidiferrobacterales</taxon>
        <taxon>Acidiferrobacteraceae</taxon>
        <taxon>Sulfuricaulis</taxon>
    </lineage>
</organism>
<evidence type="ECO:0000256" key="1">
    <source>
        <dbReference type="ARBA" id="ARBA00007317"/>
    </source>
</evidence>
<evidence type="ECO:0000256" key="2">
    <source>
        <dbReference type="ARBA" id="ARBA00011484"/>
    </source>
</evidence>
<dbReference type="GO" id="GO:0005737">
    <property type="term" value="C:cytoplasm"/>
    <property type="evidence" value="ECO:0007669"/>
    <property type="project" value="TreeGrafter"/>
</dbReference>
<feature type="compositionally biased region" description="Low complexity" evidence="10">
    <location>
        <begin position="97"/>
        <end position="122"/>
    </location>
</feature>
<keyword evidence="14" id="KW-1185">Reference proteome</keyword>
<evidence type="ECO:0000259" key="11">
    <source>
        <dbReference type="PROSITE" id="PS50968"/>
    </source>
</evidence>
<dbReference type="InterPro" id="IPR001078">
    <property type="entry name" value="2-oxoacid_DH_actylTfrase"/>
</dbReference>
<dbReference type="EMBL" id="AP014879">
    <property type="protein sequence ID" value="BAV33123.1"/>
    <property type="molecule type" value="Genomic_DNA"/>
</dbReference>
<dbReference type="FunFam" id="2.40.50.100:FF:000009">
    <property type="entry name" value="Acetyltransferase component of pyruvate dehydrogenase complex"/>
    <property type="match status" value="1"/>
</dbReference>
<accession>A0A1B4XEB9</accession>
<dbReference type="EC" id="2.3.1.12" evidence="9"/>
<dbReference type="InterPro" id="IPR050743">
    <property type="entry name" value="2-oxoacid_DH_E2_comp"/>
</dbReference>
<dbReference type="RefSeq" id="WP_096360013.1">
    <property type="nucleotide sequence ID" value="NZ_AP014879.1"/>
</dbReference>
<dbReference type="InterPro" id="IPR011053">
    <property type="entry name" value="Single_hybrid_motif"/>
</dbReference>
<keyword evidence="4" id="KW-0677">Repeat</keyword>
<evidence type="ECO:0000256" key="8">
    <source>
        <dbReference type="ARBA" id="ARBA00048370"/>
    </source>
</evidence>
<dbReference type="Gene3D" id="3.30.559.10">
    <property type="entry name" value="Chloramphenicol acetyltransferase-like domain"/>
    <property type="match status" value="1"/>
</dbReference>
<name>A0A1B4XEB9_9GAMM</name>
<dbReference type="GO" id="GO:0004742">
    <property type="term" value="F:dihydrolipoyllysine-residue acetyltransferase activity"/>
    <property type="evidence" value="ECO:0007669"/>
    <property type="project" value="UniProtKB-UniRule"/>
</dbReference>
<evidence type="ECO:0000256" key="9">
    <source>
        <dbReference type="RuleBase" id="RU361137"/>
    </source>
</evidence>
<evidence type="ECO:0000313" key="14">
    <source>
        <dbReference type="Proteomes" id="UP000243180"/>
    </source>
</evidence>
<sequence>MPKTLEVKIPDIGDFTEVAVIEVMVKPGDTLKPEDPLITLESDKATMDVPSPAAGKVKDVKLKVGDKVAQGTLILLLETAEAAAAPAMAAKPAAAATPPAAAPTAPSRATPAPVTTASAPEPGMRAAGFGFATDSPPPPGQGEEVNAPPPVVLMPGPAEMVAAVIGGTRSHASPSVRAFARELGVDVAKVRGTGPKGRITKEDVQGFVKAVMAGARPAGGGLDIIPWPKTDFSKFGSIEARPLTRIRKISGANLARNWVMIPHVTQFDEADITGLERYRVTLNKAHEKDGVKVTVLAFLIKAAVEALKKFPEFNSSLDGENLIIKHYYHIGFAADTPNGLVVPVIRNADRKSVLELAREAAELAAKAREGKLTLPEMQGGCFSISSLGGIGGTLFTPIINAPEVAILGVSRAEMKQKWDGKRFAPRLMLPLSLSYDHRVIDGASGARFTTFFTQALASLAQAAEAGAPKRGGKTAKPRKAAKKAAKKKSKKR</sequence>
<dbReference type="Gene3D" id="2.40.50.100">
    <property type="match status" value="1"/>
</dbReference>
<dbReference type="InterPro" id="IPR004167">
    <property type="entry name" value="PSBD"/>
</dbReference>
<evidence type="ECO:0000259" key="12">
    <source>
        <dbReference type="PROSITE" id="PS51826"/>
    </source>
</evidence>
<dbReference type="PANTHER" id="PTHR43178">
    <property type="entry name" value="DIHYDROLIPOAMIDE ACETYLTRANSFERASE COMPONENT OF PYRUVATE DEHYDROGENASE COMPLEX"/>
    <property type="match status" value="1"/>
</dbReference>
<reference evidence="13 14" key="1">
    <citation type="submission" date="2015-05" db="EMBL/GenBank/DDBJ databases">
        <title>Complete genome sequence of a sulfur-oxidizing gammaproteobacterium strain HA5.</title>
        <authorList>
            <person name="Miura A."/>
            <person name="Kojima H."/>
            <person name="Fukui M."/>
        </authorList>
    </citation>
    <scope>NUCLEOTIDE SEQUENCE [LARGE SCALE GENOMIC DNA]</scope>
    <source>
        <strain evidence="13 14">HA5</strain>
    </source>
</reference>
<dbReference type="Pfam" id="PF00198">
    <property type="entry name" value="2-oxoacid_dh"/>
    <property type="match status" value="1"/>
</dbReference>
<comment type="similarity">
    <text evidence="1 9">Belongs to the 2-oxoacid dehydrogenase family.</text>
</comment>
<comment type="function">
    <text evidence="7">The pyruvate dehydrogenase complex catalyzes the overall conversion of pyruvate to acetyl-CoA and CO(2). It contains multiple copies of three enzymatic components: pyruvate dehydrogenase (E1), dihydrolipoamide acetyltransferase (E2) and lipoamide dehydrogenase (E3).</text>
</comment>
<dbReference type="GO" id="GO:0031405">
    <property type="term" value="F:lipoic acid binding"/>
    <property type="evidence" value="ECO:0007669"/>
    <property type="project" value="TreeGrafter"/>
</dbReference>
<dbReference type="Gene3D" id="4.10.320.10">
    <property type="entry name" value="E3-binding domain"/>
    <property type="match status" value="1"/>
</dbReference>
<evidence type="ECO:0000256" key="10">
    <source>
        <dbReference type="SAM" id="MobiDB-lite"/>
    </source>
</evidence>
<comment type="catalytic activity">
    <reaction evidence="8 9">
        <text>N(6)-[(R)-dihydrolipoyl]-L-lysyl-[protein] + acetyl-CoA = N(6)-[(R)-S(8)-acetyldihydrolipoyl]-L-lysyl-[protein] + CoA</text>
        <dbReference type="Rhea" id="RHEA:17017"/>
        <dbReference type="Rhea" id="RHEA-COMP:10475"/>
        <dbReference type="Rhea" id="RHEA-COMP:10478"/>
        <dbReference type="ChEBI" id="CHEBI:57287"/>
        <dbReference type="ChEBI" id="CHEBI:57288"/>
        <dbReference type="ChEBI" id="CHEBI:83100"/>
        <dbReference type="ChEBI" id="CHEBI:83111"/>
        <dbReference type="EC" id="2.3.1.12"/>
    </reaction>
</comment>
<dbReference type="GO" id="GO:0006086">
    <property type="term" value="P:pyruvate decarboxylation to acetyl-CoA"/>
    <property type="evidence" value="ECO:0007669"/>
    <property type="project" value="UniProtKB-UniRule"/>
</dbReference>
<dbReference type="InterPro" id="IPR006256">
    <property type="entry name" value="AcTrfase_Pyrv_DH_cplx"/>
</dbReference>
<feature type="region of interest" description="Disordered" evidence="10">
    <location>
        <begin position="97"/>
        <end position="145"/>
    </location>
</feature>
<keyword evidence="5 9" id="KW-0450">Lipoyl</keyword>
<gene>
    <name evidence="13" type="ORF">SCL_0803</name>
</gene>
<dbReference type="CDD" id="cd06849">
    <property type="entry name" value="lipoyl_domain"/>
    <property type="match status" value="1"/>
</dbReference>
<dbReference type="SUPFAM" id="SSF51230">
    <property type="entry name" value="Single hybrid motif"/>
    <property type="match status" value="1"/>
</dbReference>
<evidence type="ECO:0000313" key="13">
    <source>
        <dbReference type="EMBL" id="BAV33123.1"/>
    </source>
</evidence>
<dbReference type="FunFam" id="3.30.559.10:FF:000004">
    <property type="entry name" value="Acetyltransferase component of pyruvate dehydrogenase complex"/>
    <property type="match status" value="1"/>
</dbReference>
<dbReference type="OrthoDB" id="9805770at2"/>
<dbReference type="SUPFAM" id="SSF47005">
    <property type="entry name" value="Peripheral subunit-binding domain of 2-oxo acid dehydrogenase complex"/>
    <property type="match status" value="1"/>
</dbReference>
<dbReference type="Pfam" id="PF02817">
    <property type="entry name" value="E3_binding"/>
    <property type="match status" value="1"/>
</dbReference>
<feature type="compositionally biased region" description="Basic residues" evidence="10">
    <location>
        <begin position="470"/>
        <end position="492"/>
    </location>
</feature>
<feature type="region of interest" description="Disordered" evidence="10">
    <location>
        <begin position="463"/>
        <end position="492"/>
    </location>
</feature>
<dbReference type="InterPro" id="IPR003016">
    <property type="entry name" value="2-oxoA_DH_lipoyl-BS"/>
</dbReference>
<dbReference type="InParanoid" id="A0A1B4XEB9"/>
<dbReference type="Pfam" id="PF00364">
    <property type="entry name" value="Biotin_lipoyl"/>
    <property type="match status" value="1"/>
</dbReference>
<dbReference type="Proteomes" id="UP000243180">
    <property type="component" value="Chromosome"/>
</dbReference>
<feature type="domain" description="Peripheral subunit-binding (PSBD)" evidence="12">
    <location>
        <begin position="171"/>
        <end position="208"/>
    </location>
</feature>
<protein>
    <recommendedName>
        <fullName evidence="9">Acetyltransferase component of pyruvate dehydrogenase complex</fullName>
        <ecNumber evidence="9">2.3.1.12</ecNumber>
    </recommendedName>
</protein>
<dbReference type="KEGG" id="slim:SCL_0803"/>
<keyword evidence="3 9" id="KW-0808">Transferase</keyword>
<dbReference type="PANTHER" id="PTHR43178:SF2">
    <property type="entry name" value="DIHYDROLIPOYLLYSINE-RESIDUE ACETYLTRANSFERASE COMPONENT OF PYRUVATE DEHYDROGENASE COMPLEX"/>
    <property type="match status" value="1"/>
</dbReference>
<dbReference type="InterPro" id="IPR036625">
    <property type="entry name" value="E3-bd_dom_sf"/>
</dbReference>
<dbReference type="GO" id="GO:0045254">
    <property type="term" value="C:pyruvate dehydrogenase complex"/>
    <property type="evidence" value="ECO:0007669"/>
    <property type="project" value="UniProtKB-UniRule"/>
</dbReference>
<evidence type="ECO:0000256" key="5">
    <source>
        <dbReference type="ARBA" id="ARBA00022823"/>
    </source>
</evidence>
<dbReference type="PROSITE" id="PS50968">
    <property type="entry name" value="BIOTINYL_LIPOYL"/>
    <property type="match status" value="1"/>
</dbReference>
<dbReference type="SUPFAM" id="SSF52777">
    <property type="entry name" value="CoA-dependent acyltransferases"/>
    <property type="match status" value="1"/>
</dbReference>
<evidence type="ECO:0000256" key="4">
    <source>
        <dbReference type="ARBA" id="ARBA00022737"/>
    </source>
</evidence>
<dbReference type="InterPro" id="IPR023213">
    <property type="entry name" value="CAT-like_dom_sf"/>
</dbReference>
<proteinExistence type="inferred from homology"/>
<dbReference type="InterPro" id="IPR000089">
    <property type="entry name" value="Biotin_lipoyl"/>
</dbReference>
<evidence type="ECO:0000256" key="7">
    <source>
        <dbReference type="ARBA" id="ARBA00025211"/>
    </source>
</evidence>
<comment type="subunit">
    <text evidence="2 9">Forms a 24-polypeptide structural core with octahedral symmetry.</text>
</comment>
<feature type="domain" description="Lipoyl-binding" evidence="11">
    <location>
        <begin position="4"/>
        <end position="78"/>
    </location>
</feature>
<dbReference type="NCBIfam" id="TIGR01348">
    <property type="entry name" value="PDHac_trf_long"/>
    <property type="match status" value="1"/>
</dbReference>
<evidence type="ECO:0000256" key="3">
    <source>
        <dbReference type="ARBA" id="ARBA00022679"/>
    </source>
</evidence>
<evidence type="ECO:0000256" key="6">
    <source>
        <dbReference type="ARBA" id="ARBA00023315"/>
    </source>
</evidence>
<dbReference type="PROSITE" id="PS00189">
    <property type="entry name" value="LIPOYL"/>
    <property type="match status" value="1"/>
</dbReference>
<dbReference type="FunCoup" id="A0A1B4XEB9">
    <property type="interactions" value="479"/>
</dbReference>
<keyword evidence="6 9" id="KW-0012">Acyltransferase</keyword>